<dbReference type="InterPro" id="IPR014864">
    <property type="entry name" value="TF_NikR_Ni-bd_C"/>
</dbReference>
<gene>
    <name evidence="11" type="ORF">EV671_1004113</name>
</gene>
<dbReference type="HAMAP" id="MF_00476">
    <property type="entry name" value="NikR"/>
    <property type="match status" value="1"/>
</dbReference>
<feature type="domain" description="Ribbon-helix-helix protein CopG" evidence="9">
    <location>
        <begin position="2"/>
        <end position="40"/>
    </location>
</feature>
<dbReference type="OrthoDB" id="9806294at2"/>
<protein>
    <recommendedName>
        <fullName evidence="7">Putative nickel-responsive regulator</fullName>
    </recommendedName>
</protein>
<dbReference type="InterPro" id="IPR010985">
    <property type="entry name" value="Ribbon_hlx_hlx"/>
</dbReference>
<keyword evidence="6 7" id="KW-0804">Transcription</keyword>
<organism evidence="11 12">
    <name type="scientific">Roseateles saccharophilus</name>
    <name type="common">Pseudomonas saccharophila</name>
    <dbReference type="NCBI Taxonomy" id="304"/>
    <lineage>
        <taxon>Bacteria</taxon>
        <taxon>Pseudomonadati</taxon>
        <taxon>Pseudomonadota</taxon>
        <taxon>Betaproteobacteria</taxon>
        <taxon>Burkholderiales</taxon>
        <taxon>Sphaerotilaceae</taxon>
        <taxon>Roseateles</taxon>
    </lineage>
</organism>
<dbReference type="NCBIfam" id="NF003381">
    <property type="entry name" value="PRK04460.1"/>
    <property type="match status" value="1"/>
</dbReference>
<dbReference type="InterPro" id="IPR045865">
    <property type="entry name" value="ACT-like_dom_sf"/>
</dbReference>
<dbReference type="InterPro" id="IPR050192">
    <property type="entry name" value="CopG/NikR_regulator"/>
</dbReference>
<feature type="binding site" evidence="7">
    <location>
        <position position="88"/>
    </location>
    <ligand>
        <name>Ni(2+)</name>
        <dbReference type="ChEBI" id="CHEBI:49786"/>
    </ligand>
</feature>
<dbReference type="AlphaFoldDB" id="A0A4V2VSG8"/>
<dbReference type="GO" id="GO:0003700">
    <property type="term" value="F:DNA-binding transcription factor activity"/>
    <property type="evidence" value="ECO:0007669"/>
    <property type="project" value="UniProtKB-UniRule"/>
</dbReference>
<feature type="region of interest" description="Disordered" evidence="8">
    <location>
        <begin position="134"/>
        <end position="160"/>
    </location>
</feature>
<dbReference type="GO" id="GO:0016151">
    <property type="term" value="F:nickel cation binding"/>
    <property type="evidence" value="ECO:0007669"/>
    <property type="project" value="UniProtKB-UniRule"/>
</dbReference>
<keyword evidence="5 7" id="KW-0238">DNA-binding</keyword>
<comment type="cofactor">
    <cofactor evidence="7">
        <name>Ni(2+)</name>
        <dbReference type="ChEBI" id="CHEBI:49786"/>
    </cofactor>
    <text evidence="7">Binds 1 nickel ion per subunit.</text>
</comment>
<dbReference type="InterPro" id="IPR022988">
    <property type="entry name" value="Ni_resp_reg_NikR"/>
</dbReference>
<dbReference type="EMBL" id="SMBU01000004">
    <property type="protein sequence ID" value="TCV02340.1"/>
    <property type="molecule type" value="Genomic_DNA"/>
</dbReference>
<keyword evidence="4 7" id="KW-0805">Transcription regulation</keyword>
<evidence type="ECO:0000256" key="8">
    <source>
        <dbReference type="SAM" id="MobiDB-lite"/>
    </source>
</evidence>
<dbReference type="Gene3D" id="1.10.1220.10">
    <property type="entry name" value="Met repressor-like"/>
    <property type="match status" value="1"/>
</dbReference>
<reference evidence="11 12" key="1">
    <citation type="submission" date="2019-03" db="EMBL/GenBank/DDBJ databases">
        <title>Genomic Encyclopedia of Type Strains, Phase IV (KMG-IV): sequencing the most valuable type-strain genomes for metagenomic binning, comparative biology and taxonomic classification.</title>
        <authorList>
            <person name="Goeker M."/>
        </authorList>
    </citation>
    <scope>NUCLEOTIDE SEQUENCE [LARGE SCALE GENOMIC DNA]</scope>
    <source>
        <strain evidence="11 12">DSM 654</strain>
    </source>
</reference>
<evidence type="ECO:0000256" key="5">
    <source>
        <dbReference type="ARBA" id="ARBA00023125"/>
    </source>
</evidence>
<dbReference type="PANTHER" id="PTHR34719">
    <property type="entry name" value="NICKEL-RESPONSIVE REGULATOR"/>
    <property type="match status" value="1"/>
</dbReference>
<dbReference type="GO" id="GO:0003677">
    <property type="term" value="F:DNA binding"/>
    <property type="evidence" value="ECO:0007669"/>
    <property type="project" value="UniProtKB-KW"/>
</dbReference>
<evidence type="ECO:0000313" key="11">
    <source>
        <dbReference type="EMBL" id="TCV02340.1"/>
    </source>
</evidence>
<accession>A0A4V2VSG8</accession>
<comment type="caution">
    <text evidence="11">The sequence shown here is derived from an EMBL/GenBank/DDBJ whole genome shotgun (WGS) entry which is preliminary data.</text>
</comment>
<evidence type="ECO:0000256" key="6">
    <source>
        <dbReference type="ARBA" id="ARBA00023163"/>
    </source>
</evidence>
<keyword evidence="2 7" id="KW-0533">Nickel</keyword>
<evidence type="ECO:0000256" key="3">
    <source>
        <dbReference type="ARBA" id="ARBA00022723"/>
    </source>
</evidence>
<evidence type="ECO:0000256" key="2">
    <source>
        <dbReference type="ARBA" id="ARBA00022596"/>
    </source>
</evidence>
<name>A0A4V2VSG8_ROSSA</name>
<dbReference type="Pfam" id="PF08753">
    <property type="entry name" value="NikR_C"/>
    <property type="match status" value="1"/>
</dbReference>
<dbReference type="InterPro" id="IPR002145">
    <property type="entry name" value="CopG"/>
</dbReference>
<dbReference type="NCBIfam" id="NF002815">
    <property type="entry name" value="PRK02967.1"/>
    <property type="match status" value="1"/>
</dbReference>
<keyword evidence="12" id="KW-1185">Reference proteome</keyword>
<evidence type="ECO:0000256" key="7">
    <source>
        <dbReference type="HAMAP-Rule" id="MF_00476"/>
    </source>
</evidence>
<evidence type="ECO:0000259" key="10">
    <source>
        <dbReference type="Pfam" id="PF08753"/>
    </source>
</evidence>
<dbReference type="Pfam" id="PF01402">
    <property type="entry name" value="RHH_1"/>
    <property type="match status" value="1"/>
</dbReference>
<dbReference type="SUPFAM" id="SSF55021">
    <property type="entry name" value="ACT-like"/>
    <property type="match status" value="1"/>
</dbReference>
<feature type="binding site" evidence="7">
    <location>
        <position position="77"/>
    </location>
    <ligand>
        <name>Ni(2+)</name>
        <dbReference type="ChEBI" id="CHEBI:49786"/>
    </ligand>
</feature>
<sequence>MKRLTISLDDDLADAFEALVRARGYENRSEAFRDLLRQDLGNVRLRDRPDEPCIATLSYVYNHHQRQLASRLADFQHKYHDLTVSTTHVHLDHEHCLETVILRGRTDAVQAFADTVMAQPGVTHGSLHRVPVVSHHAHGHSHMEPATTRPADDRRPRRAR</sequence>
<feature type="binding site" evidence="7">
    <location>
        <position position="96"/>
    </location>
    <ligand>
        <name>Ni(2+)</name>
        <dbReference type="ChEBI" id="CHEBI:49786"/>
    </ligand>
</feature>
<dbReference type="InterPro" id="IPR027271">
    <property type="entry name" value="Acetolactate_synth/TF_NikR_C"/>
</dbReference>
<evidence type="ECO:0000259" key="9">
    <source>
        <dbReference type="Pfam" id="PF01402"/>
    </source>
</evidence>
<evidence type="ECO:0000313" key="12">
    <source>
        <dbReference type="Proteomes" id="UP000295110"/>
    </source>
</evidence>
<feature type="domain" description="Transcription factor NikR nickel binding C-terminal" evidence="10">
    <location>
        <begin position="54"/>
        <end position="128"/>
    </location>
</feature>
<dbReference type="Gene3D" id="3.30.70.1150">
    <property type="entry name" value="ACT-like. Chain A, domain 2"/>
    <property type="match status" value="1"/>
</dbReference>
<comment type="function">
    <text evidence="7">Transcriptional regulator.</text>
</comment>
<dbReference type="InterPro" id="IPR013321">
    <property type="entry name" value="Arc_rbn_hlx_hlx"/>
</dbReference>
<dbReference type="SUPFAM" id="SSF47598">
    <property type="entry name" value="Ribbon-helix-helix"/>
    <property type="match status" value="1"/>
</dbReference>
<feature type="binding site" evidence="7">
    <location>
        <position position="90"/>
    </location>
    <ligand>
        <name>Ni(2+)</name>
        <dbReference type="ChEBI" id="CHEBI:49786"/>
    </ligand>
</feature>
<dbReference type="CDD" id="cd22231">
    <property type="entry name" value="RHH_NikR_HicB-like"/>
    <property type="match status" value="1"/>
</dbReference>
<dbReference type="Proteomes" id="UP000295110">
    <property type="component" value="Unassembled WGS sequence"/>
</dbReference>
<proteinExistence type="inferred from homology"/>
<comment type="similarity">
    <text evidence="1 7">Belongs to the transcriptional regulatory CopG/NikR family.</text>
</comment>
<feature type="compositionally biased region" description="Basic and acidic residues" evidence="8">
    <location>
        <begin position="150"/>
        <end position="160"/>
    </location>
</feature>
<evidence type="ECO:0000256" key="1">
    <source>
        <dbReference type="ARBA" id="ARBA00008478"/>
    </source>
</evidence>
<keyword evidence="3 7" id="KW-0479">Metal-binding</keyword>
<dbReference type="PANTHER" id="PTHR34719:SF2">
    <property type="entry name" value="NICKEL-RESPONSIVE REGULATOR"/>
    <property type="match status" value="1"/>
</dbReference>
<evidence type="ECO:0000256" key="4">
    <source>
        <dbReference type="ARBA" id="ARBA00023015"/>
    </source>
</evidence>
<dbReference type="RefSeq" id="WP_132570222.1">
    <property type="nucleotide sequence ID" value="NZ_CBCSGL010000001.1"/>
</dbReference>
<dbReference type="GO" id="GO:0010045">
    <property type="term" value="P:response to nickel cation"/>
    <property type="evidence" value="ECO:0007669"/>
    <property type="project" value="InterPro"/>
</dbReference>